<feature type="compositionally biased region" description="Basic and acidic residues" evidence="1">
    <location>
        <begin position="1"/>
        <end position="10"/>
    </location>
</feature>
<accession>A0AA38C297</accession>
<evidence type="ECO:0000313" key="3">
    <source>
        <dbReference type="Proteomes" id="UP000824469"/>
    </source>
</evidence>
<reference evidence="2 3" key="1">
    <citation type="journal article" date="2021" name="Nat. Plants">
        <title>The Taxus genome provides insights into paclitaxel biosynthesis.</title>
        <authorList>
            <person name="Xiong X."/>
            <person name="Gou J."/>
            <person name="Liao Q."/>
            <person name="Li Y."/>
            <person name="Zhou Q."/>
            <person name="Bi G."/>
            <person name="Li C."/>
            <person name="Du R."/>
            <person name="Wang X."/>
            <person name="Sun T."/>
            <person name="Guo L."/>
            <person name="Liang H."/>
            <person name="Lu P."/>
            <person name="Wu Y."/>
            <person name="Zhang Z."/>
            <person name="Ro D.K."/>
            <person name="Shang Y."/>
            <person name="Huang S."/>
            <person name="Yan J."/>
        </authorList>
    </citation>
    <scope>NUCLEOTIDE SEQUENCE [LARGE SCALE GENOMIC DNA]</scope>
    <source>
        <strain evidence="2">Ta-2019</strain>
    </source>
</reference>
<evidence type="ECO:0000256" key="1">
    <source>
        <dbReference type="SAM" id="MobiDB-lite"/>
    </source>
</evidence>
<protein>
    <recommendedName>
        <fullName evidence="4">Retrotransposon gag domain-containing protein</fullName>
    </recommendedName>
</protein>
<evidence type="ECO:0000313" key="2">
    <source>
        <dbReference type="EMBL" id="KAH9291358.1"/>
    </source>
</evidence>
<feature type="non-terminal residue" evidence="2">
    <location>
        <position position="108"/>
    </location>
</feature>
<feature type="region of interest" description="Disordered" evidence="1">
    <location>
        <begin position="1"/>
        <end position="21"/>
    </location>
</feature>
<dbReference type="EMBL" id="JAHRHJ020003666">
    <property type="protein sequence ID" value="KAH9291358.1"/>
    <property type="molecule type" value="Genomic_DNA"/>
</dbReference>
<sequence length="108" mass="12455">MVDHDHEDCRPNVPWGGNTSPISLAQPLHELPKGSRKNFPKFRGDGSQLPKEHVATFITACGVLGIEHEDVSVQLFVESLQEKYFEWFYMLPPRSVTYWEDIRSAFKH</sequence>
<keyword evidence="3" id="KW-1185">Reference proteome</keyword>
<dbReference type="AlphaFoldDB" id="A0AA38C297"/>
<evidence type="ECO:0008006" key="4">
    <source>
        <dbReference type="Google" id="ProtNLM"/>
    </source>
</evidence>
<comment type="caution">
    <text evidence="2">The sequence shown here is derived from an EMBL/GenBank/DDBJ whole genome shotgun (WGS) entry which is preliminary data.</text>
</comment>
<gene>
    <name evidence="2" type="ORF">KI387_043453</name>
</gene>
<proteinExistence type="predicted"/>
<name>A0AA38C297_TAXCH</name>
<dbReference type="Proteomes" id="UP000824469">
    <property type="component" value="Unassembled WGS sequence"/>
</dbReference>
<organism evidence="2 3">
    <name type="scientific">Taxus chinensis</name>
    <name type="common">Chinese yew</name>
    <name type="synonym">Taxus wallichiana var. chinensis</name>
    <dbReference type="NCBI Taxonomy" id="29808"/>
    <lineage>
        <taxon>Eukaryota</taxon>
        <taxon>Viridiplantae</taxon>
        <taxon>Streptophyta</taxon>
        <taxon>Embryophyta</taxon>
        <taxon>Tracheophyta</taxon>
        <taxon>Spermatophyta</taxon>
        <taxon>Pinopsida</taxon>
        <taxon>Pinidae</taxon>
        <taxon>Conifers II</taxon>
        <taxon>Cupressales</taxon>
        <taxon>Taxaceae</taxon>
        <taxon>Taxus</taxon>
    </lineage>
</organism>